<dbReference type="GO" id="GO:0015562">
    <property type="term" value="F:efflux transmembrane transporter activity"/>
    <property type="evidence" value="ECO:0007669"/>
    <property type="project" value="TreeGrafter"/>
</dbReference>
<evidence type="ECO:0000313" key="2">
    <source>
        <dbReference type="EMBL" id="MPL97483.1"/>
    </source>
</evidence>
<dbReference type="GO" id="GO:1990281">
    <property type="term" value="C:efflux pump complex"/>
    <property type="evidence" value="ECO:0007669"/>
    <property type="project" value="TreeGrafter"/>
</dbReference>
<reference evidence="2" key="1">
    <citation type="submission" date="2019-08" db="EMBL/GenBank/DDBJ databases">
        <authorList>
            <person name="Kucharzyk K."/>
            <person name="Murdoch R.W."/>
            <person name="Higgins S."/>
            <person name="Loffler F."/>
        </authorList>
    </citation>
    <scope>NUCLEOTIDE SEQUENCE</scope>
</reference>
<dbReference type="AlphaFoldDB" id="A0A644W4X2"/>
<dbReference type="PANTHER" id="PTHR30469:SF15">
    <property type="entry name" value="HLYD FAMILY OF SECRETION PROTEINS"/>
    <property type="match status" value="1"/>
</dbReference>
<feature type="domain" description="Multidrug resistance protein MdtA-like barrel-sandwich hybrid" evidence="1">
    <location>
        <begin position="64"/>
        <end position="184"/>
    </location>
</feature>
<organism evidence="2">
    <name type="scientific">bioreactor metagenome</name>
    <dbReference type="NCBI Taxonomy" id="1076179"/>
    <lineage>
        <taxon>unclassified sequences</taxon>
        <taxon>metagenomes</taxon>
        <taxon>ecological metagenomes</taxon>
    </lineage>
</organism>
<accession>A0A644W4X2</accession>
<gene>
    <name evidence="2" type="primary">mdtA_31</name>
    <name evidence="2" type="ORF">SDC9_43674</name>
</gene>
<dbReference type="NCBIfam" id="TIGR01730">
    <property type="entry name" value="RND_mfp"/>
    <property type="match status" value="1"/>
</dbReference>
<dbReference type="Gene3D" id="2.40.420.20">
    <property type="match status" value="1"/>
</dbReference>
<dbReference type="Pfam" id="PF25917">
    <property type="entry name" value="BSH_RND"/>
    <property type="match status" value="1"/>
</dbReference>
<sequence length="356" mass="38661">MTSIRSIVSLCLLSGLLAGCSGISQKPEEIVRSVKIETVVRADSLLEKSFPGIITGGGEINLAFRVAGPIAQIAVKEGDYVRAGQLIARIDPRDYEVQLQAAQAQYDQVKAEAGRVTELHNRQSVTGNDYDKAIAGERMVTAKLKNAKDQLNDTRLLAPSQGYIQKINFSVNELIDAGMPLATLLDAGQFRVETDIPASLYLRRDEIVSFTGIQPNLPENQFKLKLLSFSKKASHNQLYKLQLAMDSEARSKLAAGMDIEVKILQKISEGSQLCVSLSALFNRDGKTYVWIYQPGTQTVTSREVATGKLTGDGRIRISSGLKPEEQVVVAGVSQLGDNQKVVPLEPVSETNAGGML</sequence>
<name>A0A644W4X2_9ZZZZ</name>
<dbReference type="PROSITE" id="PS51257">
    <property type="entry name" value="PROKAR_LIPOPROTEIN"/>
    <property type="match status" value="1"/>
</dbReference>
<dbReference type="InterPro" id="IPR006143">
    <property type="entry name" value="RND_pump_MFP"/>
</dbReference>
<protein>
    <submittedName>
        <fullName evidence="2">Multidrug resistance protein MdtA</fullName>
    </submittedName>
</protein>
<dbReference type="SUPFAM" id="SSF111369">
    <property type="entry name" value="HlyD-like secretion proteins"/>
    <property type="match status" value="1"/>
</dbReference>
<dbReference type="InterPro" id="IPR058625">
    <property type="entry name" value="MdtA-like_BSH"/>
</dbReference>
<evidence type="ECO:0000259" key="1">
    <source>
        <dbReference type="Pfam" id="PF25917"/>
    </source>
</evidence>
<dbReference type="EMBL" id="VSSQ01000558">
    <property type="protein sequence ID" value="MPL97483.1"/>
    <property type="molecule type" value="Genomic_DNA"/>
</dbReference>
<comment type="caution">
    <text evidence="2">The sequence shown here is derived from an EMBL/GenBank/DDBJ whole genome shotgun (WGS) entry which is preliminary data.</text>
</comment>
<dbReference type="Gene3D" id="1.10.287.470">
    <property type="entry name" value="Helix hairpin bin"/>
    <property type="match status" value="1"/>
</dbReference>
<dbReference type="Gene3D" id="2.40.50.100">
    <property type="match status" value="1"/>
</dbReference>
<dbReference type="PANTHER" id="PTHR30469">
    <property type="entry name" value="MULTIDRUG RESISTANCE PROTEIN MDTA"/>
    <property type="match status" value="1"/>
</dbReference>
<proteinExistence type="predicted"/>